<name>A0A150WBN8_BDEBC</name>
<dbReference type="RefSeq" id="WP_063245197.1">
    <property type="nucleotide sequence ID" value="NZ_LUKF01000020.1"/>
</dbReference>
<dbReference type="Proteomes" id="UP000075391">
    <property type="component" value="Unassembled WGS sequence"/>
</dbReference>
<feature type="chain" id="PRO_5007572309" evidence="1">
    <location>
        <begin position="21"/>
        <end position="101"/>
    </location>
</feature>
<comment type="caution">
    <text evidence="2">The sequence shown here is derived from an EMBL/GenBank/DDBJ whole genome shotgun (WGS) entry which is preliminary data.</text>
</comment>
<accession>A0A150WBN8</accession>
<gene>
    <name evidence="2" type="ORF">AZI85_13285</name>
</gene>
<keyword evidence="1" id="KW-0732">Signal</keyword>
<dbReference type="AlphaFoldDB" id="A0A150WBN8"/>
<evidence type="ECO:0000313" key="2">
    <source>
        <dbReference type="EMBL" id="KYG60435.1"/>
    </source>
</evidence>
<dbReference type="PROSITE" id="PS51257">
    <property type="entry name" value="PROKAR_LIPOPROTEIN"/>
    <property type="match status" value="1"/>
</dbReference>
<proteinExistence type="predicted"/>
<feature type="signal peptide" evidence="1">
    <location>
        <begin position="1"/>
        <end position="20"/>
    </location>
</feature>
<protein>
    <submittedName>
        <fullName evidence="2">Uncharacterized protein</fullName>
    </submittedName>
</protein>
<organism evidence="2 3">
    <name type="scientific">Bdellovibrio bacteriovorus</name>
    <dbReference type="NCBI Taxonomy" id="959"/>
    <lineage>
        <taxon>Bacteria</taxon>
        <taxon>Pseudomonadati</taxon>
        <taxon>Bdellovibrionota</taxon>
        <taxon>Bdellovibrionia</taxon>
        <taxon>Bdellovibrionales</taxon>
        <taxon>Pseudobdellovibrionaceae</taxon>
        <taxon>Bdellovibrio</taxon>
    </lineage>
</organism>
<evidence type="ECO:0000256" key="1">
    <source>
        <dbReference type="SAM" id="SignalP"/>
    </source>
</evidence>
<reference evidence="2 3" key="1">
    <citation type="submission" date="2016-03" db="EMBL/GenBank/DDBJ databases">
        <authorList>
            <person name="Ploux O."/>
        </authorList>
    </citation>
    <scope>NUCLEOTIDE SEQUENCE [LARGE SCALE GENOMIC DNA]</scope>
    <source>
        <strain evidence="2 3">BER2</strain>
    </source>
</reference>
<evidence type="ECO:0000313" key="3">
    <source>
        <dbReference type="Proteomes" id="UP000075391"/>
    </source>
</evidence>
<dbReference type="EMBL" id="LUKF01000020">
    <property type="protein sequence ID" value="KYG60435.1"/>
    <property type="molecule type" value="Genomic_DNA"/>
</dbReference>
<sequence>MKTWILLGTFLMMILSGCGAVDAEFFGPSEKVKLDPRNVTGFAATPYNVAYTADGEYWIEGSGGALVGEVRVESTSHRISVSRQGTMMSLRRPAAFHAMAP</sequence>